<dbReference type="InterPro" id="IPR005922">
    <property type="entry name" value="Phe_NH3-lyase"/>
</dbReference>
<dbReference type="NCBIfam" id="TIGR01226">
    <property type="entry name" value="phe_am_lyase"/>
    <property type="match status" value="1"/>
</dbReference>
<dbReference type="CDD" id="cd00332">
    <property type="entry name" value="PAL-HAL"/>
    <property type="match status" value="1"/>
</dbReference>
<evidence type="ECO:0000256" key="2">
    <source>
        <dbReference type="RuleBase" id="RU003954"/>
    </source>
</evidence>
<dbReference type="InterPro" id="IPR022313">
    <property type="entry name" value="Phe/His_NH3-lyase_AS"/>
</dbReference>
<name>A0ABR4AVJ6_9LECA</name>
<feature type="region of interest" description="Disordered" evidence="3">
    <location>
        <begin position="34"/>
        <end position="59"/>
    </location>
</feature>
<dbReference type="InterPro" id="IPR001106">
    <property type="entry name" value="Aromatic_Lyase"/>
</dbReference>
<keyword evidence="2" id="KW-0456">Lyase</keyword>
<dbReference type="EMBL" id="JBHFEH010000066">
    <property type="protein sequence ID" value="KAL2049320.1"/>
    <property type="molecule type" value="Genomic_DNA"/>
</dbReference>
<evidence type="ECO:0000313" key="4">
    <source>
        <dbReference type="EMBL" id="KAL2049320.1"/>
    </source>
</evidence>
<keyword evidence="5" id="KW-1185">Reference proteome</keyword>
<dbReference type="Pfam" id="PF00221">
    <property type="entry name" value="Lyase_aromatic"/>
    <property type="match status" value="1"/>
</dbReference>
<dbReference type="InterPro" id="IPR024083">
    <property type="entry name" value="Fumarase/histidase_N"/>
</dbReference>
<dbReference type="Gene3D" id="1.20.200.10">
    <property type="entry name" value="Fumarase/aspartase (Central domain)"/>
    <property type="match status" value="1"/>
</dbReference>
<comment type="similarity">
    <text evidence="1 2">Belongs to the PAL/histidase family.</text>
</comment>
<dbReference type="PROSITE" id="PS00488">
    <property type="entry name" value="PAL_HISTIDASE"/>
    <property type="match status" value="1"/>
</dbReference>
<dbReference type="PANTHER" id="PTHR10362">
    <property type="entry name" value="HISTIDINE AMMONIA-LYASE"/>
    <property type="match status" value="1"/>
</dbReference>
<dbReference type="Proteomes" id="UP001590951">
    <property type="component" value="Unassembled WGS sequence"/>
</dbReference>
<dbReference type="Gene3D" id="1.10.275.10">
    <property type="entry name" value="Fumarase/aspartase (N-terminal domain)"/>
    <property type="match status" value="1"/>
</dbReference>
<organism evidence="4 5">
    <name type="scientific">Lepraria finkii</name>
    <dbReference type="NCBI Taxonomy" id="1340010"/>
    <lineage>
        <taxon>Eukaryota</taxon>
        <taxon>Fungi</taxon>
        <taxon>Dikarya</taxon>
        <taxon>Ascomycota</taxon>
        <taxon>Pezizomycotina</taxon>
        <taxon>Lecanoromycetes</taxon>
        <taxon>OSLEUM clade</taxon>
        <taxon>Lecanoromycetidae</taxon>
        <taxon>Lecanorales</taxon>
        <taxon>Lecanorineae</taxon>
        <taxon>Stereocaulaceae</taxon>
        <taxon>Lepraria</taxon>
    </lineage>
</organism>
<dbReference type="Gene3D" id="1.10.274.20">
    <property type="entry name" value="Phenylalanine ammonia-lyase 1, domain 3"/>
    <property type="match status" value="1"/>
</dbReference>
<evidence type="ECO:0000256" key="1">
    <source>
        <dbReference type="ARBA" id="ARBA00007238"/>
    </source>
</evidence>
<dbReference type="InterPro" id="IPR008948">
    <property type="entry name" value="L-Aspartase-like"/>
</dbReference>
<dbReference type="InterPro" id="IPR023144">
    <property type="entry name" value="Phe_NH3-lyase_shielding_dom_sf"/>
</dbReference>
<reference evidence="4 5" key="1">
    <citation type="submission" date="2024-09" db="EMBL/GenBank/DDBJ databases">
        <title>Rethinking Asexuality: The Enigmatic Case of Functional Sexual Genes in Lepraria (Stereocaulaceae).</title>
        <authorList>
            <person name="Doellman M."/>
            <person name="Sun Y."/>
            <person name="Barcenas-Pena A."/>
            <person name="Lumbsch H.T."/>
            <person name="Grewe F."/>
        </authorList>
    </citation>
    <scope>NUCLEOTIDE SEQUENCE [LARGE SCALE GENOMIC DNA]</scope>
    <source>
        <strain evidence="4 5">Grewe 0041</strain>
    </source>
</reference>
<evidence type="ECO:0008006" key="6">
    <source>
        <dbReference type="Google" id="ProtNLM"/>
    </source>
</evidence>
<proteinExistence type="inferred from homology"/>
<evidence type="ECO:0000313" key="5">
    <source>
        <dbReference type="Proteomes" id="UP001590951"/>
    </source>
</evidence>
<protein>
    <recommendedName>
        <fullName evidence="6">Phenylalanine ammonia-lyase</fullName>
    </recommendedName>
</protein>
<accession>A0ABR4AVJ6</accession>
<dbReference type="SUPFAM" id="SSF48557">
    <property type="entry name" value="L-aspartase-like"/>
    <property type="match status" value="1"/>
</dbReference>
<evidence type="ECO:0000256" key="3">
    <source>
        <dbReference type="SAM" id="MobiDB-lite"/>
    </source>
</evidence>
<gene>
    <name evidence="4" type="ORF">ABVK25_010417</name>
</gene>
<sequence>MEYLRSATHKFRGITTVIPLDKDDMSSTETIIREDSTTPPPQIATRIGSESPQRQDYGPESRRILKQDGIGHGRLVLKRWDKFLDIISGRGIDLAIDGESLDLAVIVAVARYGASVKIGENVLESMRKSSKFLRTSLENGHTIYGVNTGFGGSANTHTNNVDKLQRNLISFLNCGVLNPPNITNPAGRQSAKPGHEETRFVTALPNEDPVASSTMPESWVRSTLLIRCNSLASGNSGVRSALVDGLVHMLQNNLTPVIPLRGSISASGDLIPLSYVAGALQGSPAVQIWMTDRRKGRQQLSADIALAKHSQTPLRLGPKEGLAIVNGTAVSAGVGSLALHDAHGLIILSQVLTAMGVEALGGSAESFHPFFSNCRPHPGQSEAAENILAFLSGSKLLSSDNEHDCENGDPLRQDRYSIRTAPQWLGPQIENLMLADQQLSIEVNSTTDNPIIDTENQKILHGGNFQAMSVTSAVEKIRSSLQVIGRMLFAQCTELINPALNNGLPPNLTADEPSQNFLLKGIDISIAALQAELGFLAGSMEPHVQNAEMGNQSLNSLALLSARYTHTALSVLSQLSAAYVLTLCQALDLRVLYIRFLAALEPSFEAAAKESFEPYLTNLDKLHQKLWTNFRRELRKTTAMDSSERFSQIINSLQPTIITHARTNSNSDSSLGIQTIQQWNTRLSTLSLQTYQSTRKTYAANPDSSEFLGPASKRIYRYVRGTLGVEFQISVEDGVDKKLMSGVDGCNVTIGVQISKINAAIQNGALFVPVMECLRKIDNER</sequence>
<comment type="caution">
    <text evidence="4">The sequence shown here is derived from an EMBL/GenBank/DDBJ whole genome shotgun (WGS) entry which is preliminary data.</text>
</comment>